<evidence type="ECO:0000256" key="4">
    <source>
        <dbReference type="ARBA" id="ARBA00022692"/>
    </source>
</evidence>
<comment type="function">
    <text evidence="9">Part of the twin-arginine translocation (Tat) system that transports large folded proteins containing a characteristic twin-arginine motif in their signal peptide across membranes. TatA could form the protein-conducting channel of the Tat system.</text>
</comment>
<keyword evidence="8 9" id="KW-0472">Membrane</keyword>
<evidence type="ECO:0000256" key="3">
    <source>
        <dbReference type="ARBA" id="ARBA00022475"/>
    </source>
</evidence>
<dbReference type="NCBIfam" id="TIGR01411">
    <property type="entry name" value="tatAE"/>
    <property type="match status" value="1"/>
</dbReference>
<gene>
    <name evidence="9 10" type="primary">tatA</name>
    <name evidence="10" type="ORF">ECB94_23010</name>
</gene>
<keyword evidence="7 9" id="KW-0811">Translocation</keyword>
<dbReference type="AlphaFoldDB" id="A0A3G4VH98"/>
<dbReference type="InterPro" id="IPR006312">
    <property type="entry name" value="TatA/E"/>
</dbReference>
<sequence length="54" mass="5776">MGGISVWQLAIIALIIAILFGTRKLSTIGSDVGSSIKDFKKALSESRTSDHNLD</sequence>
<evidence type="ECO:0000256" key="2">
    <source>
        <dbReference type="ARBA" id="ARBA00022448"/>
    </source>
</evidence>
<dbReference type="GO" id="GO:0008320">
    <property type="term" value="F:protein transmembrane transporter activity"/>
    <property type="evidence" value="ECO:0007669"/>
    <property type="project" value="UniProtKB-UniRule"/>
</dbReference>
<keyword evidence="6 9" id="KW-1133">Transmembrane helix</keyword>
<dbReference type="PANTHER" id="PTHR42982">
    <property type="entry name" value="SEC-INDEPENDENT PROTEIN TRANSLOCASE PROTEIN TATA"/>
    <property type="match status" value="1"/>
</dbReference>
<reference evidence="10 11" key="1">
    <citation type="submission" date="2018-11" db="EMBL/GenBank/DDBJ databases">
        <title>Complete Genome Sequence of Vbrio mediterranei 117-T6: a Potential Pathogen Bacteria Isolated from the Conchocelis of Pyropia.</title>
        <authorList>
            <person name="Liu Q."/>
        </authorList>
    </citation>
    <scope>NUCLEOTIDE SEQUENCE [LARGE SCALE GENOMIC DNA]</scope>
    <source>
        <strain evidence="10 11">117-T6</strain>
    </source>
</reference>
<evidence type="ECO:0000313" key="10">
    <source>
        <dbReference type="EMBL" id="AYV24140.1"/>
    </source>
</evidence>
<dbReference type="InterPro" id="IPR003369">
    <property type="entry name" value="TatA/B/E"/>
</dbReference>
<evidence type="ECO:0000313" key="11">
    <source>
        <dbReference type="Proteomes" id="UP000279760"/>
    </source>
</evidence>
<evidence type="ECO:0000256" key="6">
    <source>
        <dbReference type="ARBA" id="ARBA00022989"/>
    </source>
</evidence>
<feature type="transmembrane region" description="Helical" evidence="9">
    <location>
        <begin position="6"/>
        <end position="22"/>
    </location>
</feature>
<comment type="subcellular location">
    <subcellularLocation>
        <location evidence="1 9">Cell membrane</location>
        <topology evidence="1 9">Single-pass membrane protein</topology>
    </subcellularLocation>
</comment>
<organism evidence="10 11">
    <name type="scientific">Vibrio mediterranei</name>
    <dbReference type="NCBI Taxonomy" id="689"/>
    <lineage>
        <taxon>Bacteria</taxon>
        <taxon>Pseudomonadati</taxon>
        <taxon>Pseudomonadota</taxon>
        <taxon>Gammaproteobacteria</taxon>
        <taxon>Vibrionales</taxon>
        <taxon>Vibrionaceae</taxon>
        <taxon>Vibrio</taxon>
    </lineage>
</organism>
<keyword evidence="4 9" id="KW-0812">Transmembrane</keyword>
<name>A0A3G4VH98_9VIBR</name>
<evidence type="ECO:0000256" key="8">
    <source>
        <dbReference type="ARBA" id="ARBA00023136"/>
    </source>
</evidence>
<keyword evidence="3 9" id="KW-1003">Cell membrane</keyword>
<accession>A0A3G4VH98</accession>
<keyword evidence="2 9" id="KW-0813">Transport</keyword>
<dbReference type="HAMAP" id="MF_00236">
    <property type="entry name" value="TatA_E"/>
    <property type="match status" value="1"/>
</dbReference>
<proteinExistence type="inferred from homology"/>
<dbReference type="EMBL" id="CP033578">
    <property type="protein sequence ID" value="AYV24140.1"/>
    <property type="molecule type" value="Genomic_DNA"/>
</dbReference>
<comment type="similarity">
    <text evidence="9">Belongs to the TatA/E family.</text>
</comment>
<evidence type="ECO:0000256" key="9">
    <source>
        <dbReference type="HAMAP-Rule" id="MF_00236"/>
    </source>
</evidence>
<dbReference type="Gene3D" id="1.20.5.3310">
    <property type="match status" value="1"/>
</dbReference>
<dbReference type="Proteomes" id="UP000279760">
    <property type="component" value="Chromosome 2"/>
</dbReference>
<dbReference type="Pfam" id="PF02416">
    <property type="entry name" value="TatA_B_E"/>
    <property type="match status" value="1"/>
</dbReference>
<protein>
    <recommendedName>
        <fullName evidence="9">Sec-independent protein translocase protein TatA</fullName>
    </recommendedName>
</protein>
<dbReference type="PANTHER" id="PTHR42982:SF1">
    <property type="entry name" value="SEC-INDEPENDENT PROTEIN TRANSLOCASE PROTEIN TATA"/>
    <property type="match status" value="1"/>
</dbReference>
<evidence type="ECO:0000256" key="7">
    <source>
        <dbReference type="ARBA" id="ARBA00023010"/>
    </source>
</evidence>
<evidence type="ECO:0000256" key="5">
    <source>
        <dbReference type="ARBA" id="ARBA00022927"/>
    </source>
</evidence>
<evidence type="ECO:0000256" key="1">
    <source>
        <dbReference type="ARBA" id="ARBA00004162"/>
    </source>
</evidence>
<dbReference type="GO" id="GO:0043953">
    <property type="term" value="P:protein transport by the Tat complex"/>
    <property type="evidence" value="ECO:0007669"/>
    <property type="project" value="UniProtKB-UniRule"/>
</dbReference>
<keyword evidence="5 9" id="KW-0653">Protein transport</keyword>
<dbReference type="GO" id="GO:0033281">
    <property type="term" value="C:TAT protein transport complex"/>
    <property type="evidence" value="ECO:0007669"/>
    <property type="project" value="UniProtKB-UniRule"/>
</dbReference>
<comment type="subunit">
    <text evidence="9">The Tat system comprises two distinct complexes: a TatABC complex, containing multiple copies of TatA, TatB and TatC subunits, and a separate TatA complex, containing only TatA subunits. Substrates initially bind to the TatABC complex, which probably triggers association of the separate TatA complex to form the active translocon.</text>
</comment>